<dbReference type="Proteomes" id="UP000054804">
    <property type="component" value="Unassembled WGS sequence"/>
</dbReference>
<organism evidence="2 3">
    <name type="scientific">Streptomyces silvensis</name>
    <dbReference type="NCBI Taxonomy" id="1765722"/>
    <lineage>
        <taxon>Bacteria</taxon>
        <taxon>Bacillati</taxon>
        <taxon>Actinomycetota</taxon>
        <taxon>Actinomycetes</taxon>
        <taxon>Kitasatosporales</taxon>
        <taxon>Streptomycetaceae</taxon>
        <taxon>Streptomyces</taxon>
    </lineage>
</organism>
<evidence type="ECO:0000313" key="2">
    <source>
        <dbReference type="EMBL" id="KUF18295.1"/>
    </source>
</evidence>
<gene>
    <name evidence="2" type="ORF">AT728_25430</name>
</gene>
<dbReference type="AlphaFoldDB" id="A0A0W7X6A7"/>
<feature type="domain" description="DUF2470" evidence="1">
    <location>
        <begin position="142"/>
        <end position="219"/>
    </location>
</feature>
<dbReference type="SUPFAM" id="SSF50475">
    <property type="entry name" value="FMN-binding split barrel"/>
    <property type="match status" value="1"/>
</dbReference>
<sequence>MGVRHVSTTMPTAAARARSVLATAWSCAVTTEIGRDDLVGAHTVSERGTVLLHPPEDSALAAALICAPRGEPSTLLEFADVAPVPIRDRVRSRLWLSGTLTATRDHLVFEPACAVLHDAGGRTGIDLEEFALTDPDPLAQAESRLLTHLADAHPEAVEQLTRLISADSLTGVVAVKPLAIDRHGLTLRLERISSQADVRLQFHEPVDDLGQVTERMHALLTKARLLRRPVLRPTAPPES</sequence>
<dbReference type="EMBL" id="LOCL01000031">
    <property type="protein sequence ID" value="KUF18295.1"/>
    <property type="molecule type" value="Genomic_DNA"/>
</dbReference>
<dbReference type="STRING" id="1765722.AT728_25430"/>
<name>A0A0W7X6A7_9ACTN</name>
<proteinExistence type="predicted"/>
<evidence type="ECO:0000259" key="1">
    <source>
        <dbReference type="Pfam" id="PF10615"/>
    </source>
</evidence>
<reference evidence="2 3" key="1">
    <citation type="submission" date="2015-12" db="EMBL/GenBank/DDBJ databases">
        <title>Draft genome sequence of Streptomyces silvensis ATCC 53525, a producer of novel hormone antagonists.</title>
        <authorList>
            <person name="Johnston C.W."/>
            <person name="Li Y."/>
            <person name="Magarvey N.A."/>
        </authorList>
    </citation>
    <scope>NUCLEOTIDE SEQUENCE [LARGE SCALE GENOMIC DNA]</scope>
    <source>
        <strain evidence="2 3">ATCC 53525</strain>
    </source>
</reference>
<dbReference type="RefSeq" id="WP_058847667.1">
    <property type="nucleotide sequence ID" value="NZ_LOCL01000031.1"/>
</dbReference>
<dbReference type="InterPro" id="IPR037119">
    <property type="entry name" value="Haem_oxidase_HugZ-like_sf"/>
</dbReference>
<comment type="caution">
    <text evidence="2">The sequence shown here is derived from an EMBL/GenBank/DDBJ whole genome shotgun (WGS) entry which is preliminary data.</text>
</comment>
<accession>A0A0W7X6A7</accession>
<dbReference type="OrthoDB" id="3381348at2"/>
<evidence type="ECO:0000313" key="3">
    <source>
        <dbReference type="Proteomes" id="UP000054804"/>
    </source>
</evidence>
<keyword evidence="3" id="KW-1185">Reference proteome</keyword>
<dbReference type="Gene3D" id="3.20.180.10">
    <property type="entry name" value="PNP-oxidase-like"/>
    <property type="match status" value="1"/>
</dbReference>
<protein>
    <recommendedName>
        <fullName evidence="1">DUF2470 domain-containing protein</fullName>
    </recommendedName>
</protein>
<dbReference type="InterPro" id="IPR019595">
    <property type="entry name" value="DUF2470"/>
</dbReference>
<dbReference type="Pfam" id="PF10615">
    <property type="entry name" value="DUF2470"/>
    <property type="match status" value="1"/>
</dbReference>